<feature type="region of interest" description="Disordered" evidence="1">
    <location>
        <begin position="208"/>
        <end position="273"/>
    </location>
</feature>
<dbReference type="AlphaFoldDB" id="A0AAN7Y7J2"/>
<evidence type="ECO:0000313" key="3">
    <source>
        <dbReference type="Proteomes" id="UP001309876"/>
    </source>
</evidence>
<evidence type="ECO:0000256" key="1">
    <source>
        <dbReference type="SAM" id="MobiDB-lite"/>
    </source>
</evidence>
<feature type="compositionally biased region" description="Low complexity" evidence="1">
    <location>
        <begin position="581"/>
        <end position="631"/>
    </location>
</feature>
<evidence type="ECO:0000313" key="2">
    <source>
        <dbReference type="EMBL" id="KAK5087943.1"/>
    </source>
</evidence>
<gene>
    <name evidence="2" type="ORF">LTR05_002159</name>
</gene>
<comment type="caution">
    <text evidence="2">The sequence shown here is derived from an EMBL/GenBank/DDBJ whole genome shotgun (WGS) entry which is preliminary data.</text>
</comment>
<feature type="region of interest" description="Disordered" evidence="1">
    <location>
        <begin position="451"/>
        <end position="650"/>
    </location>
</feature>
<protein>
    <submittedName>
        <fullName evidence="2">Uncharacterized protein</fullName>
    </submittedName>
</protein>
<sequence length="650" mass="71443">MQDLNPEVSVHHLQYVTSVWDSQPTRKFNVPGDAVRIKTCSSDEDLRDYQQVATQLYQINLQLQNLRGSTSSNASLCSSPDAVSARNEQYSIPPLGMTMSSAREKETDRISTGNEAREIQQYYKSSDFNPSSSATIDVAFLEDARWKGVHPSNLNPKDAVALDKQMPSGFQYARDLQLELVFIPPVDHERRSPGSMFVLQKRGGGAVPITTPSRKAAKGCSTQADNSSIVVRKVEKKKSNHPFPSDPRILTSGKPSEPNQRHESPYGESSPTAKLITMINNTGRPYPASPAKYTNIPPWSCFQAGGKVWENRVTTQGPQIEVVQTREGSKTSHRYLVGAEVALPTGYRLRVRSETARPTSYRLRELAREVQEQGDFQSIKDKKAIARVEALISRSKFPYQLREDAWLVKPTAAKVQPNKLLTTQKDQVDQAAQAEAQNAIVFNRERKPIPIVAPVPPRETQPSKLTHEPDGSNRAVKIENPGKKATPIVAPMPKWEAQSFNSSQASEPKDRSVWTKKAGKKAIAIVRPTPEWEARDTERKAKAKDPRQTVTVTASPSGSRASEPTMESAPALTTPAKSRTKSAPAKLASPSHSALPPPKSSIATSSPLSTATATSDDESTSSQETMSQTTTALVHPLPKPVYHPALWPGR</sequence>
<feature type="compositionally biased region" description="Polar residues" evidence="1">
    <location>
        <begin position="548"/>
        <end position="562"/>
    </location>
</feature>
<accession>A0AAN7Y7J2</accession>
<dbReference type="EMBL" id="JAVRRJ010000002">
    <property type="protein sequence ID" value="KAK5087943.1"/>
    <property type="molecule type" value="Genomic_DNA"/>
</dbReference>
<dbReference type="Proteomes" id="UP001309876">
    <property type="component" value="Unassembled WGS sequence"/>
</dbReference>
<name>A0AAN7Y7J2_9EURO</name>
<proteinExistence type="predicted"/>
<feature type="compositionally biased region" description="Basic and acidic residues" evidence="1">
    <location>
        <begin position="530"/>
        <end position="547"/>
    </location>
</feature>
<keyword evidence="3" id="KW-1185">Reference proteome</keyword>
<feature type="compositionally biased region" description="Polar residues" evidence="1">
    <location>
        <begin position="220"/>
        <end position="229"/>
    </location>
</feature>
<feature type="compositionally biased region" description="Basic and acidic residues" evidence="1">
    <location>
        <begin position="465"/>
        <end position="482"/>
    </location>
</feature>
<organism evidence="2 3">
    <name type="scientific">Lithohypha guttulata</name>
    <dbReference type="NCBI Taxonomy" id="1690604"/>
    <lineage>
        <taxon>Eukaryota</taxon>
        <taxon>Fungi</taxon>
        <taxon>Dikarya</taxon>
        <taxon>Ascomycota</taxon>
        <taxon>Pezizomycotina</taxon>
        <taxon>Eurotiomycetes</taxon>
        <taxon>Chaetothyriomycetidae</taxon>
        <taxon>Chaetothyriales</taxon>
        <taxon>Trichomeriaceae</taxon>
        <taxon>Lithohypha</taxon>
    </lineage>
</organism>
<reference evidence="2 3" key="1">
    <citation type="submission" date="2023-08" db="EMBL/GenBank/DDBJ databases">
        <title>Black Yeasts Isolated from many extreme environments.</title>
        <authorList>
            <person name="Coleine C."/>
            <person name="Stajich J.E."/>
            <person name="Selbmann L."/>
        </authorList>
    </citation>
    <scope>NUCLEOTIDE SEQUENCE [LARGE SCALE GENOMIC DNA]</scope>
    <source>
        <strain evidence="2 3">CCFEE 5910</strain>
    </source>
</reference>